<comment type="caution">
    <text evidence="1">The sequence shown here is derived from an EMBL/GenBank/DDBJ whole genome shotgun (WGS) entry which is preliminary data.</text>
</comment>
<gene>
    <name evidence="1" type="ORF">NPIL_235381</name>
</gene>
<evidence type="ECO:0000313" key="1">
    <source>
        <dbReference type="EMBL" id="GFT42002.1"/>
    </source>
</evidence>
<accession>A0A8X6P0H3</accession>
<dbReference type="Proteomes" id="UP000887013">
    <property type="component" value="Unassembled WGS sequence"/>
</dbReference>
<reference evidence="1" key="1">
    <citation type="submission" date="2020-08" db="EMBL/GenBank/DDBJ databases">
        <title>Multicomponent nature underlies the extraordinary mechanical properties of spider dragline silk.</title>
        <authorList>
            <person name="Kono N."/>
            <person name="Nakamura H."/>
            <person name="Mori M."/>
            <person name="Yoshida Y."/>
            <person name="Ohtoshi R."/>
            <person name="Malay A.D."/>
            <person name="Moran D.A.P."/>
            <person name="Tomita M."/>
            <person name="Numata K."/>
            <person name="Arakawa K."/>
        </authorList>
    </citation>
    <scope>NUCLEOTIDE SEQUENCE</scope>
</reference>
<dbReference type="EMBL" id="BMAW01015106">
    <property type="protein sequence ID" value="GFT42002.1"/>
    <property type="molecule type" value="Genomic_DNA"/>
</dbReference>
<proteinExistence type="predicted"/>
<sequence length="90" mass="10266">MIWSRLALRLPNKVILINGSLLRFCWIPGRSLTPTIELGNYLGNLLQRLETLARTGRFSKVTEFPRYLHLERNSGIFSVTSHIAGDKKKA</sequence>
<organism evidence="1 2">
    <name type="scientific">Nephila pilipes</name>
    <name type="common">Giant wood spider</name>
    <name type="synonym">Nephila maculata</name>
    <dbReference type="NCBI Taxonomy" id="299642"/>
    <lineage>
        <taxon>Eukaryota</taxon>
        <taxon>Metazoa</taxon>
        <taxon>Ecdysozoa</taxon>
        <taxon>Arthropoda</taxon>
        <taxon>Chelicerata</taxon>
        <taxon>Arachnida</taxon>
        <taxon>Araneae</taxon>
        <taxon>Araneomorphae</taxon>
        <taxon>Entelegynae</taxon>
        <taxon>Araneoidea</taxon>
        <taxon>Nephilidae</taxon>
        <taxon>Nephila</taxon>
    </lineage>
</organism>
<evidence type="ECO:0000313" key="2">
    <source>
        <dbReference type="Proteomes" id="UP000887013"/>
    </source>
</evidence>
<dbReference type="AlphaFoldDB" id="A0A8X6P0H3"/>
<name>A0A8X6P0H3_NEPPI</name>
<keyword evidence="2" id="KW-1185">Reference proteome</keyword>
<protein>
    <submittedName>
        <fullName evidence="1">Uncharacterized protein</fullName>
    </submittedName>
</protein>